<name>A0A7W9EFQ3_9SPHN</name>
<accession>A0A7W9EFQ3</accession>
<organism evidence="5 6">
    <name type="scientific">Sphingobium boeckii</name>
    <dbReference type="NCBI Taxonomy" id="1082345"/>
    <lineage>
        <taxon>Bacteria</taxon>
        <taxon>Pseudomonadati</taxon>
        <taxon>Pseudomonadota</taxon>
        <taxon>Alphaproteobacteria</taxon>
        <taxon>Sphingomonadales</taxon>
        <taxon>Sphingomonadaceae</taxon>
        <taxon>Sphingobium</taxon>
    </lineage>
</organism>
<evidence type="ECO:0000256" key="3">
    <source>
        <dbReference type="ARBA" id="ARBA00022777"/>
    </source>
</evidence>
<feature type="domain" description="Polyphosphate kinase-2-related" evidence="4">
    <location>
        <begin position="17"/>
        <end position="237"/>
    </location>
</feature>
<dbReference type="RefSeq" id="WP_184021244.1">
    <property type="nucleotide sequence ID" value="NZ_JACIJC010000005.1"/>
</dbReference>
<dbReference type="Pfam" id="PF03976">
    <property type="entry name" value="PPK2"/>
    <property type="match status" value="1"/>
</dbReference>
<evidence type="ECO:0000256" key="1">
    <source>
        <dbReference type="ARBA" id="ARBA00009924"/>
    </source>
</evidence>
<comment type="similarity">
    <text evidence="1">Belongs to the polyphosphate kinase 2 (PPK2) family. Class I subfamily.</text>
</comment>
<sequence>MTIDLSDYEKGEKFEGDYDAALKAAQERVSRVQAAYISQGRRAILVFEGWDAAGKGGAIGRLTSELDPRYFEVWPISAPTQAEKERHFLWRFWTKLPGAGDIAIFDRSWYGRVLVERVEGFATDAEWKRGFDEINEFEAQQKDSGTVIAKLFLHITQEEQDKRLIDRLDHPWKRWKTGKEDFRNRARRADYLAAMHDMFKQTNTRWAPWKVIDANSKKAARIAVMMHVADRLEAAVKMDPPEIDPEVLALAKDALGYAPKAEN</sequence>
<dbReference type="PIRSF" id="PIRSF028756">
    <property type="entry name" value="PPK2_prd"/>
    <property type="match status" value="1"/>
</dbReference>
<evidence type="ECO:0000313" key="5">
    <source>
        <dbReference type="EMBL" id="MBB5687349.1"/>
    </source>
</evidence>
<dbReference type="PANTHER" id="PTHR34383:SF3">
    <property type="entry name" value="POLYPHOSPHATE:AMP PHOSPHOTRANSFERASE"/>
    <property type="match status" value="1"/>
</dbReference>
<evidence type="ECO:0000256" key="2">
    <source>
        <dbReference type="ARBA" id="ARBA00022679"/>
    </source>
</evidence>
<dbReference type="GO" id="GO:0008976">
    <property type="term" value="F:polyphosphate kinase activity"/>
    <property type="evidence" value="ECO:0007669"/>
    <property type="project" value="InterPro"/>
</dbReference>
<dbReference type="InterPro" id="IPR016898">
    <property type="entry name" value="Polyphosphate_phosphotransfera"/>
</dbReference>
<evidence type="ECO:0000259" key="4">
    <source>
        <dbReference type="Pfam" id="PF03976"/>
    </source>
</evidence>
<keyword evidence="3 5" id="KW-0418">Kinase</keyword>
<evidence type="ECO:0000313" key="6">
    <source>
        <dbReference type="Proteomes" id="UP000549617"/>
    </source>
</evidence>
<dbReference type="Proteomes" id="UP000549617">
    <property type="component" value="Unassembled WGS sequence"/>
</dbReference>
<keyword evidence="2" id="KW-0808">Transferase</keyword>
<proteinExistence type="inferred from homology"/>
<dbReference type="InterPro" id="IPR022488">
    <property type="entry name" value="PPK2-related"/>
</dbReference>
<gene>
    <name evidence="5" type="ORF">FHS49_003377</name>
</gene>
<comment type="caution">
    <text evidence="5">The sequence shown here is derived from an EMBL/GenBank/DDBJ whole genome shotgun (WGS) entry which is preliminary data.</text>
</comment>
<dbReference type="EMBL" id="JACIJC010000005">
    <property type="protein sequence ID" value="MBB5687349.1"/>
    <property type="molecule type" value="Genomic_DNA"/>
</dbReference>
<dbReference type="SUPFAM" id="SSF52540">
    <property type="entry name" value="P-loop containing nucleoside triphosphate hydrolases"/>
    <property type="match status" value="1"/>
</dbReference>
<keyword evidence="6" id="KW-1185">Reference proteome</keyword>
<dbReference type="AlphaFoldDB" id="A0A7W9EFQ3"/>
<dbReference type="InterPro" id="IPR027417">
    <property type="entry name" value="P-loop_NTPase"/>
</dbReference>
<dbReference type="PANTHER" id="PTHR34383">
    <property type="entry name" value="POLYPHOSPHATE:AMP PHOSPHOTRANSFERASE-RELATED"/>
    <property type="match status" value="1"/>
</dbReference>
<protein>
    <submittedName>
        <fullName evidence="5">Polyphosphate kinase 2 (PPK2 family)</fullName>
    </submittedName>
</protein>
<reference evidence="5 6" key="1">
    <citation type="submission" date="2020-08" db="EMBL/GenBank/DDBJ databases">
        <title>Genomic Encyclopedia of Type Strains, Phase IV (KMG-IV): sequencing the most valuable type-strain genomes for metagenomic binning, comparative biology and taxonomic classification.</title>
        <authorList>
            <person name="Goeker M."/>
        </authorList>
    </citation>
    <scope>NUCLEOTIDE SEQUENCE [LARGE SCALE GENOMIC DNA]</scope>
    <source>
        <strain evidence="5 6">DSM 25079</strain>
    </source>
</reference>
<dbReference type="Gene3D" id="3.40.50.300">
    <property type="entry name" value="P-loop containing nucleotide triphosphate hydrolases"/>
    <property type="match status" value="1"/>
</dbReference>